<name>A0A8A1LSH5_AJEC8</name>
<dbReference type="Proteomes" id="UP000663419">
    <property type="component" value="Chromosome 5"/>
</dbReference>
<accession>A0A8A1LSH5</accession>
<proteinExistence type="predicted"/>
<sequence>MQLGRVRFGEVWPFGSSGPKCAESRRHIRIQPIRLDTKTRQSDEFLTHRTICTQPFMTRYCLFSSTPK</sequence>
<protein>
    <submittedName>
        <fullName evidence="1">Uncharacterized protein</fullName>
    </submittedName>
</protein>
<reference evidence="1" key="1">
    <citation type="submission" date="2021-01" db="EMBL/GenBank/DDBJ databases">
        <title>Chromosome-level genome assembly of a human fungal pathogen reveals clustering of transcriptionally co-regulated genes.</title>
        <authorList>
            <person name="Voorhies M."/>
            <person name="Cohen S."/>
            <person name="Shea T.P."/>
            <person name="Petrus S."/>
            <person name="Munoz J.F."/>
            <person name="Poplawski S."/>
            <person name="Goldman W.E."/>
            <person name="Michael T."/>
            <person name="Cuomo C.A."/>
            <person name="Sil A."/>
            <person name="Beyhan S."/>
        </authorList>
    </citation>
    <scope>NUCLEOTIDE SEQUENCE</scope>
    <source>
        <strain evidence="1">H88</strain>
    </source>
</reference>
<organism evidence="1 2">
    <name type="scientific">Ajellomyces capsulatus (strain H88)</name>
    <name type="common">Darling's disease fungus</name>
    <name type="synonym">Histoplasma capsulatum</name>
    <dbReference type="NCBI Taxonomy" id="544711"/>
    <lineage>
        <taxon>Eukaryota</taxon>
        <taxon>Fungi</taxon>
        <taxon>Dikarya</taxon>
        <taxon>Ascomycota</taxon>
        <taxon>Pezizomycotina</taxon>
        <taxon>Eurotiomycetes</taxon>
        <taxon>Eurotiomycetidae</taxon>
        <taxon>Onygenales</taxon>
        <taxon>Ajellomycetaceae</taxon>
        <taxon>Histoplasma</taxon>
    </lineage>
</organism>
<evidence type="ECO:0000313" key="2">
    <source>
        <dbReference type="Proteomes" id="UP000663419"/>
    </source>
</evidence>
<dbReference type="AlphaFoldDB" id="A0A8A1LSH5"/>
<dbReference type="EMBL" id="CP069106">
    <property type="protein sequence ID" value="QSS56721.1"/>
    <property type="molecule type" value="Genomic_DNA"/>
</dbReference>
<gene>
    <name evidence="1" type="ORF">I7I53_05015</name>
</gene>
<dbReference type="VEuPathDB" id="FungiDB:I7I53_05015"/>
<evidence type="ECO:0000313" key="1">
    <source>
        <dbReference type="EMBL" id="QSS56721.1"/>
    </source>
</evidence>